<sequence length="411" mass="48368">MKKNPLRQENKTNYLIQETPENREITKSEIKPDSTEERVKKGISTENKATANTDSEDRKKLGSVKLVDNMYEDNTELQNEEMLEAIRNMISESENRIKEGMDSKLESLETETIVIKKDLRNEIKELEKRMERREQEELENVERGDKKRNFMTSGLKIFGNDRNEPCETWILQKLRVTVKVENTWYMKGAIDLKGAELENGKMKKEKVRNTDGMGRSFFNWKTGKETDPRRRATMKNPQILIWNIAGLKNINADTWKYIQEHEIICLEETWHEKKDRSWIKKELSNYRCISSDGDKEHKKGRCSGSMILAYRMKYQTVAKSLRVDQKIWILIGTYVNENKEENLKIWEQLTGEYKKYDILMIGGDMNARTGDKGGGIERKRHARDKITNREGKMLLERIEELGVYIINGKRR</sequence>
<evidence type="ECO:0000313" key="2">
    <source>
        <dbReference type="Proteomes" id="UP001239111"/>
    </source>
</evidence>
<keyword evidence="2" id="KW-1185">Reference proteome</keyword>
<dbReference type="Proteomes" id="UP001239111">
    <property type="component" value="Chromosome 2"/>
</dbReference>
<reference evidence="1" key="1">
    <citation type="submission" date="2023-04" db="EMBL/GenBank/DDBJ databases">
        <title>A chromosome-level genome assembly of the parasitoid wasp Eretmocerus hayati.</title>
        <authorList>
            <person name="Zhong Y."/>
            <person name="Liu S."/>
            <person name="Liu Y."/>
        </authorList>
    </citation>
    <scope>NUCLEOTIDE SEQUENCE</scope>
    <source>
        <strain evidence="1">ZJU_SS_LIU_2023</strain>
    </source>
</reference>
<dbReference type="EMBL" id="CM056742">
    <property type="protein sequence ID" value="KAJ8678142.1"/>
    <property type="molecule type" value="Genomic_DNA"/>
</dbReference>
<name>A0ACC2P427_9HYME</name>
<organism evidence="1 2">
    <name type="scientific">Eretmocerus hayati</name>
    <dbReference type="NCBI Taxonomy" id="131215"/>
    <lineage>
        <taxon>Eukaryota</taxon>
        <taxon>Metazoa</taxon>
        <taxon>Ecdysozoa</taxon>
        <taxon>Arthropoda</taxon>
        <taxon>Hexapoda</taxon>
        <taxon>Insecta</taxon>
        <taxon>Pterygota</taxon>
        <taxon>Neoptera</taxon>
        <taxon>Endopterygota</taxon>
        <taxon>Hymenoptera</taxon>
        <taxon>Apocrita</taxon>
        <taxon>Proctotrupomorpha</taxon>
        <taxon>Chalcidoidea</taxon>
        <taxon>Aphelinidae</taxon>
        <taxon>Aphelininae</taxon>
        <taxon>Eretmocerus</taxon>
    </lineage>
</organism>
<gene>
    <name evidence="1" type="ORF">QAD02_013929</name>
</gene>
<proteinExistence type="predicted"/>
<comment type="caution">
    <text evidence="1">The sequence shown here is derived from an EMBL/GenBank/DDBJ whole genome shotgun (WGS) entry which is preliminary data.</text>
</comment>
<accession>A0ACC2P427</accession>
<protein>
    <submittedName>
        <fullName evidence="1">Uncharacterized protein</fullName>
    </submittedName>
</protein>
<evidence type="ECO:0000313" key="1">
    <source>
        <dbReference type="EMBL" id="KAJ8678142.1"/>
    </source>
</evidence>